<reference evidence="8 9" key="1">
    <citation type="submission" date="2016-05" db="EMBL/GenBank/DDBJ databases">
        <title>Microbial solvent formation.</title>
        <authorList>
            <person name="Poehlein A."/>
            <person name="Montoya Solano J.D."/>
            <person name="Flitsch S."/>
            <person name="Krabben P."/>
            <person name="Duerre P."/>
            <person name="Daniel R."/>
        </authorList>
    </citation>
    <scope>NUCLEOTIDE SEQUENCE [LARGE SCALE GENOMIC DNA]</scope>
    <source>
        <strain evidence="8 9">DSM 2619</strain>
    </source>
</reference>
<protein>
    <submittedName>
        <fullName evidence="8">Glycosyl hydrolases family 43</fullName>
    </submittedName>
</protein>
<dbReference type="GO" id="GO:0004553">
    <property type="term" value="F:hydrolase activity, hydrolyzing O-glycosyl compounds"/>
    <property type="evidence" value="ECO:0007669"/>
    <property type="project" value="InterPro"/>
</dbReference>
<evidence type="ECO:0000256" key="7">
    <source>
        <dbReference type="RuleBase" id="RU361187"/>
    </source>
</evidence>
<name>A0A1S8TDZ9_9CLOT</name>
<keyword evidence="2" id="KW-0624">Polysaccharide degradation</keyword>
<accession>A0A1S8TDZ9</accession>
<evidence type="ECO:0000256" key="3">
    <source>
        <dbReference type="ARBA" id="ARBA00022801"/>
    </source>
</evidence>
<dbReference type="Pfam" id="PF04616">
    <property type="entry name" value="Glyco_hydro_43"/>
    <property type="match status" value="1"/>
</dbReference>
<feature type="site" description="Important for catalytic activity, responsible for pKa modulation of the active site Glu and correct orientation of both the proton donor and substrate" evidence="6">
    <location>
        <position position="123"/>
    </location>
</feature>
<evidence type="ECO:0000313" key="9">
    <source>
        <dbReference type="Proteomes" id="UP000190890"/>
    </source>
</evidence>
<gene>
    <name evidence="8" type="ORF">CLPUN_28950</name>
</gene>
<organism evidence="8 9">
    <name type="scientific">Clostridium puniceum</name>
    <dbReference type="NCBI Taxonomy" id="29367"/>
    <lineage>
        <taxon>Bacteria</taxon>
        <taxon>Bacillati</taxon>
        <taxon>Bacillota</taxon>
        <taxon>Clostridia</taxon>
        <taxon>Eubacteriales</taxon>
        <taxon>Clostridiaceae</taxon>
        <taxon>Clostridium</taxon>
    </lineage>
</organism>
<dbReference type="OrthoDB" id="9763933at2"/>
<evidence type="ECO:0000256" key="2">
    <source>
        <dbReference type="ARBA" id="ARBA00022651"/>
    </source>
</evidence>
<evidence type="ECO:0000256" key="6">
    <source>
        <dbReference type="PIRSR" id="PIRSR606710-2"/>
    </source>
</evidence>
<dbReference type="CDD" id="cd08981">
    <property type="entry name" value="GH43_Bt1873-like"/>
    <property type="match status" value="1"/>
</dbReference>
<dbReference type="InterPro" id="IPR023296">
    <property type="entry name" value="Glyco_hydro_beta-prop_sf"/>
</dbReference>
<evidence type="ECO:0000256" key="4">
    <source>
        <dbReference type="ARBA" id="ARBA00023277"/>
    </source>
</evidence>
<comment type="caution">
    <text evidence="8">The sequence shown here is derived from an EMBL/GenBank/DDBJ whole genome shotgun (WGS) entry which is preliminary data.</text>
</comment>
<dbReference type="GO" id="GO:0045493">
    <property type="term" value="P:xylan catabolic process"/>
    <property type="evidence" value="ECO:0007669"/>
    <property type="project" value="UniProtKB-KW"/>
</dbReference>
<evidence type="ECO:0000256" key="1">
    <source>
        <dbReference type="ARBA" id="ARBA00009865"/>
    </source>
</evidence>
<dbReference type="Gene3D" id="2.115.10.20">
    <property type="entry name" value="Glycosyl hydrolase domain, family 43"/>
    <property type="match status" value="1"/>
</dbReference>
<keyword evidence="9" id="KW-1185">Reference proteome</keyword>
<dbReference type="AlphaFoldDB" id="A0A1S8TDZ9"/>
<dbReference type="Proteomes" id="UP000190890">
    <property type="component" value="Unassembled WGS sequence"/>
</dbReference>
<dbReference type="RefSeq" id="WP_077847980.1">
    <property type="nucleotide sequence ID" value="NZ_LZZM01000178.1"/>
</dbReference>
<dbReference type="InterPro" id="IPR006710">
    <property type="entry name" value="Glyco_hydro_43"/>
</dbReference>
<dbReference type="PANTHER" id="PTHR43772">
    <property type="entry name" value="ENDO-1,4-BETA-XYLANASE"/>
    <property type="match status" value="1"/>
</dbReference>
<keyword evidence="5 7" id="KW-0326">Glycosidase</keyword>
<dbReference type="STRING" id="29367.CLPUN_28950"/>
<proteinExistence type="inferred from homology"/>
<dbReference type="PANTHER" id="PTHR43772:SF2">
    <property type="entry name" value="PUTATIVE (AFU_ORTHOLOGUE AFUA_2G04480)-RELATED"/>
    <property type="match status" value="1"/>
</dbReference>
<comment type="similarity">
    <text evidence="1 7">Belongs to the glycosyl hydrolase 43 family.</text>
</comment>
<evidence type="ECO:0000256" key="5">
    <source>
        <dbReference type="ARBA" id="ARBA00023295"/>
    </source>
</evidence>
<evidence type="ECO:0000313" key="8">
    <source>
        <dbReference type="EMBL" id="OOM76047.1"/>
    </source>
</evidence>
<dbReference type="InterPro" id="IPR052176">
    <property type="entry name" value="Glycosyl_Hydrlase_43_Enz"/>
</dbReference>
<keyword evidence="3 7" id="KW-0378">Hydrolase</keyword>
<keyword evidence="2" id="KW-0858">Xylan degradation</keyword>
<sequence>MKTNEINIRDPYILQYEERYYLYGTRSATTWGLAEGFDCYVSEDMEEWQGPIEIFHNNGDFWADRNYWAPECYYYKGEFYLATTFGSPDRNMGTQILKANSPTGPFVPHSDGPVTPIDWKCLDGTLYFSSNGTPYMIFGHSFQDTPNGDMCVIELSKDLKEAVSEPRLLFQASKAPWSVPIPFAKKEFGIDGDVYFVDGPCMYRTESGKLLMLWSSWGERGYAVGMAYSDNREIDGQWHHVKTPLYSENGGHGMLFKNNKNELIYALHYPNDLYKERPQFKKVKEIDSVLVLL</sequence>
<dbReference type="EMBL" id="LZZM01000178">
    <property type="protein sequence ID" value="OOM76047.1"/>
    <property type="molecule type" value="Genomic_DNA"/>
</dbReference>
<keyword evidence="4" id="KW-0119">Carbohydrate metabolism</keyword>
<dbReference type="SUPFAM" id="SSF75005">
    <property type="entry name" value="Arabinanase/levansucrase/invertase"/>
    <property type="match status" value="1"/>
</dbReference>